<dbReference type="Pfam" id="PF00364">
    <property type="entry name" value="Biotin_lipoyl"/>
    <property type="match status" value="1"/>
</dbReference>
<dbReference type="InterPro" id="IPR050743">
    <property type="entry name" value="2-oxoacid_DH_E2_comp"/>
</dbReference>
<comment type="cofactor">
    <cofactor evidence="1 7">
        <name>(R)-lipoate</name>
        <dbReference type="ChEBI" id="CHEBI:83088"/>
    </cofactor>
</comment>
<dbReference type="Pfam" id="PF02817">
    <property type="entry name" value="E3_binding"/>
    <property type="match status" value="1"/>
</dbReference>
<gene>
    <name evidence="10" type="ORF">MR241_08470</name>
</gene>
<feature type="compositionally biased region" description="Low complexity" evidence="8">
    <location>
        <begin position="182"/>
        <end position="197"/>
    </location>
</feature>
<evidence type="ECO:0000313" key="11">
    <source>
        <dbReference type="Proteomes" id="UP001139365"/>
    </source>
</evidence>
<dbReference type="InterPro" id="IPR001078">
    <property type="entry name" value="2-oxoacid_DH_actylTfrase"/>
</dbReference>
<dbReference type="InterPro" id="IPR011053">
    <property type="entry name" value="Single_hybrid_motif"/>
</dbReference>
<dbReference type="SUPFAM" id="SSF47005">
    <property type="entry name" value="Peripheral subunit-binding domain of 2-oxo acid dehydrogenase complex"/>
    <property type="match status" value="1"/>
</dbReference>
<evidence type="ECO:0000256" key="1">
    <source>
        <dbReference type="ARBA" id="ARBA00001938"/>
    </source>
</evidence>
<dbReference type="InterPro" id="IPR036625">
    <property type="entry name" value="E3-bd_dom_sf"/>
</dbReference>
<dbReference type="Gene3D" id="2.40.50.100">
    <property type="match status" value="1"/>
</dbReference>
<dbReference type="GO" id="GO:0016407">
    <property type="term" value="F:acetyltransferase activity"/>
    <property type="evidence" value="ECO:0007669"/>
    <property type="project" value="TreeGrafter"/>
</dbReference>
<name>A0AAE3FKP6_9BACT</name>
<dbReference type="CDD" id="cd06849">
    <property type="entry name" value="lipoyl_domain"/>
    <property type="match status" value="1"/>
</dbReference>
<keyword evidence="5 7" id="KW-0450">Lipoyl</keyword>
<evidence type="ECO:0000256" key="4">
    <source>
        <dbReference type="ARBA" id="ARBA00022679"/>
    </source>
</evidence>
<dbReference type="PANTHER" id="PTHR43178:SF5">
    <property type="entry name" value="LIPOAMIDE ACYLTRANSFERASE COMPONENT OF BRANCHED-CHAIN ALPHA-KETO ACID DEHYDROGENASE COMPLEX, MITOCHONDRIAL"/>
    <property type="match status" value="1"/>
</dbReference>
<proteinExistence type="inferred from homology"/>
<feature type="region of interest" description="Disordered" evidence="8">
    <location>
        <begin position="181"/>
        <end position="200"/>
    </location>
</feature>
<evidence type="ECO:0000256" key="2">
    <source>
        <dbReference type="ARBA" id="ARBA00007317"/>
    </source>
</evidence>
<dbReference type="Proteomes" id="UP001139365">
    <property type="component" value="Unassembled WGS sequence"/>
</dbReference>
<dbReference type="PROSITE" id="PS50968">
    <property type="entry name" value="BIOTINYL_LIPOYL"/>
    <property type="match status" value="1"/>
</dbReference>
<feature type="compositionally biased region" description="Basic and acidic residues" evidence="8">
    <location>
        <begin position="96"/>
        <end position="114"/>
    </location>
</feature>
<dbReference type="AlphaFoldDB" id="A0AAE3FKP6"/>
<accession>A0AAE3FKP6</accession>
<dbReference type="EC" id="2.3.1.-" evidence="7"/>
<evidence type="ECO:0000259" key="9">
    <source>
        <dbReference type="PROSITE" id="PS50968"/>
    </source>
</evidence>
<dbReference type="SUPFAM" id="SSF52777">
    <property type="entry name" value="CoA-dependent acyltransferases"/>
    <property type="match status" value="1"/>
</dbReference>
<comment type="subunit">
    <text evidence="3">Forms a 24-polypeptide structural core with octahedral symmetry.</text>
</comment>
<dbReference type="EMBL" id="JALEMU010000133">
    <property type="protein sequence ID" value="MCI5756308.1"/>
    <property type="molecule type" value="Genomic_DNA"/>
</dbReference>
<evidence type="ECO:0000256" key="6">
    <source>
        <dbReference type="ARBA" id="ARBA00023315"/>
    </source>
</evidence>
<keyword evidence="6 7" id="KW-0012">Acyltransferase</keyword>
<protein>
    <recommendedName>
        <fullName evidence="7">Dihydrolipoamide acetyltransferase component of pyruvate dehydrogenase complex</fullName>
        <ecNumber evidence="7">2.3.1.-</ecNumber>
    </recommendedName>
</protein>
<dbReference type="SUPFAM" id="SSF51230">
    <property type="entry name" value="Single hybrid motif"/>
    <property type="match status" value="1"/>
</dbReference>
<reference evidence="10 11" key="1">
    <citation type="submission" date="2022-03" db="EMBL/GenBank/DDBJ databases">
        <title>Metagenome-assembled genomes from swine fecal metagenomes.</title>
        <authorList>
            <person name="Holman D.B."/>
            <person name="Kommadath A."/>
        </authorList>
    </citation>
    <scope>NUCLEOTIDE SEQUENCE [LARGE SCALE GENOMIC DNA]</scope>
    <source>
        <strain evidence="10">SUG147</strain>
    </source>
</reference>
<dbReference type="Gene3D" id="4.10.320.10">
    <property type="entry name" value="E3-binding domain"/>
    <property type="match status" value="1"/>
</dbReference>
<evidence type="ECO:0000256" key="8">
    <source>
        <dbReference type="SAM" id="MobiDB-lite"/>
    </source>
</evidence>
<evidence type="ECO:0000256" key="3">
    <source>
        <dbReference type="ARBA" id="ARBA00011484"/>
    </source>
</evidence>
<comment type="similarity">
    <text evidence="2 7">Belongs to the 2-oxoacid dehydrogenase family.</text>
</comment>
<dbReference type="InterPro" id="IPR000089">
    <property type="entry name" value="Biotin_lipoyl"/>
</dbReference>
<feature type="domain" description="Lipoyl-binding" evidence="9">
    <location>
        <begin position="2"/>
        <end position="77"/>
    </location>
</feature>
<evidence type="ECO:0000313" key="10">
    <source>
        <dbReference type="EMBL" id="MCI5756308.1"/>
    </source>
</evidence>
<dbReference type="GO" id="GO:0031405">
    <property type="term" value="F:lipoic acid binding"/>
    <property type="evidence" value="ECO:0007669"/>
    <property type="project" value="TreeGrafter"/>
</dbReference>
<evidence type="ECO:0000256" key="7">
    <source>
        <dbReference type="RuleBase" id="RU003423"/>
    </source>
</evidence>
<dbReference type="PANTHER" id="PTHR43178">
    <property type="entry name" value="DIHYDROLIPOAMIDE ACETYLTRANSFERASE COMPONENT OF PYRUVATE DEHYDROGENASE COMPLEX"/>
    <property type="match status" value="1"/>
</dbReference>
<dbReference type="GO" id="GO:0005737">
    <property type="term" value="C:cytoplasm"/>
    <property type="evidence" value="ECO:0007669"/>
    <property type="project" value="TreeGrafter"/>
</dbReference>
<comment type="caution">
    <text evidence="10">The sequence shown here is derived from an EMBL/GenBank/DDBJ whole genome shotgun (WGS) entry which is preliminary data.</text>
</comment>
<dbReference type="Gene3D" id="3.30.559.10">
    <property type="entry name" value="Chloramphenicol acetyltransferase-like domain"/>
    <property type="match status" value="1"/>
</dbReference>
<sequence>MAHVVIMPRQGQSVESCIITEWKKKVGDKVAVKDVLFSYETDKSSFDELSEVEGTLLAVFAAEGDDVECLRPVCVIGNEGEDISALIPKDGSAPAEEAKPEEKKEEAAKPEAPKAEAVSTAVDNGDGRMKISPRARHLAERTDADLSRAVPTGPNGRIIERDVNALLDKGFTNADKAEVKAEPAPAAKAESPAAKPENTAEYTDVRLPNIRKVIARSMHASLSNMAQLTLNSSFDATQIMAYRKMLKANAEALGMNNITLNDIVLYAVAKTIPAFRDLNAHYLDDKEIIRYFNTVNLGIAVDTERGLLVPTVFGAEKLSLNDLAGEAKSVITAAQKGQISPDKLKGASFTVTNLGAMGIESFTPVINPPQTGILGVGAVTYRVKADGSTYPAMGLSLTFDHRALDGAPAAKFLKALCDNLANFNLLLAK</sequence>
<evidence type="ECO:0000256" key="5">
    <source>
        <dbReference type="ARBA" id="ARBA00022823"/>
    </source>
</evidence>
<organism evidence="10 11">
    <name type="scientific">Candidatus Colimorpha enterica</name>
    <dbReference type="NCBI Taxonomy" id="3083063"/>
    <lineage>
        <taxon>Bacteria</taxon>
        <taxon>Pseudomonadati</taxon>
        <taxon>Bacteroidota</taxon>
        <taxon>Bacteroidia</taxon>
        <taxon>Bacteroidales</taxon>
        <taxon>Candidatus Colimorpha</taxon>
    </lineage>
</organism>
<keyword evidence="4 7" id="KW-0808">Transferase</keyword>
<feature type="region of interest" description="Disordered" evidence="8">
    <location>
        <begin position="86"/>
        <end position="129"/>
    </location>
</feature>
<dbReference type="InterPro" id="IPR023213">
    <property type="entry name" value="CAT-like_dom_sf"/>
</dbReference>
<dbReference type="Pfam" id="PF00198">
    <property type="entry name" value="2-oxoacid_dh"/>
    <property type="match status" value="1"/>
</dbReference>
<dbReference type="InterPro" id="IPR004167">
    <property type="entry name" value="PSBD"/>
</dbReference>